<evidence type="ECO:0000313" key="2">
    <source>
        <dbReference type="Proteomes" id="UP001220456"/>
    </source>
</evidence>
<organism evidence="1 2">
    <name type="scientific">Arthrobacter vasquezii</name>
    <dbReference type="NCBI Taxonomy" id="2977629"/>
    <lineage>
        <taxon>Bacteria</taxon>
        <taxon>Bacillati</taxon>
        <taxon>Actinomycetota</taxon>
        <taxon>Actinomycetes</taxon>
        <taxon>Micrococcales</taxon>
        <taxon>Micrococcaceae</taxon>
        <taxon>Arthrobacter</taxon>
    </lineage>
</organism>
<accession>A0ABT6CZF5</accession>
<dbReference type="RefSeq" id="WP_277359229.1">
    <property type="nucleotide sequence ID" value="NZ_JAROKN010000045.1"/>
</dbReference>
<comment type="caution">
    <text evidence="1">The sequence shown here is derived from an EMBL/GenBank/DDBJ whole genome shotgun (WGS) entry which is preliminary data.</text>
</comment>
<gene>
    <name evidence="1" type="ORF">P4U43_13735</name>
</gene>
<name>A0ABT6CZF5_9MICC</name>
<dbReference type="EMBL" id="JAROKN010000045">
    <property type="protein sequence ID" value="MDF9278847.1"/>
    <property type="molecule type" value="Genomic_DNA"/>
</dbReference>
<proteinExistence type="predicted"/>
<reference evidence="1 2" key="1">
    <citation type="journal article" date="2023" name="Int. J. Syst. Evol. Microbiol.">
        <title>Arthrobacter vasquezii sp. nov., isolated from a soil sample from Union Glacier, Antarctica.</title>
        <authorList>
            <person name="Valenzuela-Ibaceta F."/>
            <person name="Carrasco V."/>
            <person name="Lagos-Moraga S."/>
            <person name="Dietz-Vargas C."/>
            <person name="Navarro C.A."/>
            <person name="Perez-Donoso J.M."/>
        </authorList>
    </citation>
    <scope>NUCLEOTIDE SEQUENCE [LARGE SCALE GENOMIC DNA]</scope>
    <source>
        <strain evidence="1 2">EH-1B-1</strain>
    </source>
</reference>
<dbReference type="Proteomes" id="UP001220456">
    <property type="component" value="Unassembled WGS sequence"/>
</dbReference>
<sequence>MTSATGLDLGTLQSVLSHPRLTTYEYAAGYDPDRAVSLYMWNAQVASALMFPMHFAEVATRNAVVDAIEDVYGPNWPWEQTFERSLPTARNGFDSRRELIQVRQAQPTAGKVVAELKFVFWQKMFTQRFDVRLWDGRLLGLFPNSGMTGDAQLRTRIYADLEVIRRLRNRMAHHEPIFYRNLTVELAQVLDLVELRSMRLGDWVRSHEQVTPLLPRKP</sequence>
<evidence type="ECO:0008006" key="3">
    <source>
        <dbReference type="Google" id="ProtNLM"/>
    </source>
</evidence>
<keyword evidence="2" id="KW-1185">Reference proteome</keyword>
<evidence type="ECO:0000313" key="1">
    <source>
        <dbReference type="EMBL" id="MDF9278847.1"/>
    </source>
</evidence>
<protein>
    <recommendedName>
        <fullName evidence="3">Abi-like protein</fullName>
    </recommendedName>
</protein>